<dbReference type="EMBL" id="JBJQND010000013">
    <property type="protein sequence ID" value="KAL3857521.1"/>
    <property type="molecule type" value="Genomic_DNA"/>
</dbReference>
<evidence type="ECO:0000256" key="4">
    <source>
        <dbReference type="ARBA" id="ARBA00022801"/>
    </source>
</evidence>
<feature type="signal peptide" evidence="9">
    <location>
        <begin position="1"/>
        <end position="31"/>
    </location>
</feature>
<evidence type="ECO:0000256" key="3">
    <source>
        <dbReference type="ARBA" id="ARBA00012744"/>
    </source>
</evidence>
<dbReference type="Gene3D" id="3.20.20.80">
    <property type="entry name" value="Glycosidases"/>
    <property type="match status" value="2"/>
</dbReference>
<evidence type="ECO:0000256" key="6">
    <source>
        <dbReference type="ARBA" id="ARBA00023295"/>
    </source>
</evidence>
<evidence type="ECO:0000256" key="8">
    <source>
        <dbReference type="RuleBase" id="RU004468"/>
    </source>
</evidence>
<dbReference type="AlphaFoldDB" id="A0ABD3V8Z5"/>
<dbReference type="FunFam" id="3.20.20.80:FF:000013">
    <property type="entry name" value="lactase-phlorizin hydrolase"/>
    <property type="match status" value="2"/>
</dbReference>
<dbReference type="PANTHER" id="PTHR10353:SF36">
    <property type="entry name" value="LP05116P"/>
    <property type="match status" value="1"/>
</dbReference>
<name>A0ABD3V8Z5_SINWO</name>
<reference evidence="10 11" key="1">
    <citation type="submission" date="2024-11" db="EMBL/GenBank/DDBJ databases">
        <title>Chromosome-level genome assembly of the freshwater bivalve Anodonta woodiana.</title>
        <authorList>
            <person name="Chen X."/>
        </authorList>
    </citation>
    <scope>NUCLEOTIDE SEQUENCE [LARGE SCALE GENOMIC DNA]</scope>
    <source>
        <strain evidence="10">MN2024</strain>
        <tissue evidence="10">Gills</tissue>
    </source>
</reference>
<dbReference type="Proteomes" id="UP001634394">
    <property type="component" value="Unassembled WGS sequence"/>
</dbReference>
<comment type="similarity">
    <text evidence="1">Belongs to the glycosyl hydrolase 1 family.</text>
</comment>
<evidence type="ECO:0000256" key="5">
    <source>
        <dbReference type="ARBA" id="ARBA00023180"/>
    </source>
</evidence>
<gene>
    <name evidence="10" type="ORF">ACJMK2_012181</name>
</gene>
<dbReference type="SUPFAM" id="SSF51445">
    <property type="entry name" value="(Trans)glycosidases"/>
    <property type="match status" value="2"/>
</dbReference>
<comment type="subunit">
    <text evidence="2">Homodimer.</text>
</comment>
<dbReference type="PANTHER" id="PTHR10353">
    <property type="entry name" value="GLYCOSYL HYDROLASE"/>
    <property type="match status" value="1"/>
</dbReference>
<evidence type="ECO:0000256" key="7">
    <source>
        <dbReference type="PROSITE-ProRule" id="PRU10055"/>
    </source>
</evidence>
<evidence type="ECO:0000313" key="11">
    <source>
        <dbReference type="Proteomes" id="UP001634394"/>
    </source>
</evidence>
<dbReference type="InterPro" id="IPR033132">
    <property type="entry name" value="GH_1_N_CS"/>
</dbReference>
<evidence type="ECO:0000313" key="10">
    <source>
        <dbReference type="EMBL" id="KAL3857521.1"/>
    </source>
</evidence>
<dbReference type="EC" id="3.2.1.21" evidence="3"/>
<dbReference type="GO" id="GO:0016798">
    <property type="term" value="F:hydrolase activity, acting on glycosyl bonds"/>
    <property type="evidence" value="ECO:0007669"/>
    <property type="project" value="UniProtKB-KW"/>
</dbReference>
<evidence type="ECO:0000256" key="9">
    <source>
        <dbReference type="SAM" id="SignalP"/>
    </source>
</evidence>
<dbReference type="InterPro" id="IPR018120">
    <property type="entry name" value="Glyco_hydro_1_AS"/>
</dbReference>
<proteinExistence type="inferred from homology"/>
<feature type="chain" id="PRO_5044763303" description="beta-glucosidase" evidence="9">
    <location>
        <begin position="32"/>
        <end position="977"/>
    </location>
</feature>
<accession>A0ABD3V8Z5</accession>
<dbReference type="Pfam" id="PF00232">
    <property type="entry name" value="Glyco_hydro_1"/>
    <property type="match status" value="2"/>
</dbReference>
<dbReference type="InterPro" id="IPR001360">
    <property type="entry name" value="Glyco_hydro_1"/>
</dbReference>
<dbReference type="InterPro" id="IPR017853">
    <property type="entry name" value="GH"/>
</dbReference>
<dbReference type="PRINTS" id="PR00131">
    <property type="entry name" value="GLHYDRLASE1"/>
</dbReference>
<evidence type="ECO:0000256" key="1">
    <source>
        <dbReference type="ARBA" id="ARBA00010838"/>
    </source>
</evidence>
<keyword evidence="9" id="KW-0732">Signal</keyword>
<keyword evidence="6 8" id="KW-0326">Glycosidase</keyword>
<protein>
    <recommendedName>
        <fullName evidence="3">beta-glucosidase</fullName>
        <ecNumber evidence="3">3.2.1.21</ecNumber>
    </recommendedName>
</protein>
<keyword evidence="4 8" id="KW-0378">Hydrolase</keyword>
<comment type="caution">
    <text evidence="10">The sequence shown here is derived from an EMBL/GenBank/DDBJ whole genome shotgun (WGS) entry which is preliminary data.</text>
</comment>
<dbReference type="PROSITE" id="PS00653">
    <property type="entry name" value="GLYCOSYL_HYDROL_F1_2"/>
    <property type="match status" value="2"/>
</dbReference>
<keyword evidence="11" id="KW-1185">Reference proteome</keyword>
<keyword evidence="5" id="KW-0325">Glycoprotein</keyword>
<organism evidence="10 11">
    <name type="scientific">Sinanodonta woodiana</name>
    <name type="common">Chinese pond mussel</name>
    <name type="synonym">Anodonta woodiana</name>
    <dbReference type="NCBI Taxonomy" id="1069815"/>
    <lineage>
        <taxon>Eukaryota</taxon>
        <taxon>Metazoa</taxon>
        <taxon>Spiralia</taxon>
        <taxon>Lophotrochozoa</taxon>
        <taxon>Mollusca</taxon>
        <taxon>Bivalvia</taxon>
        <taxon>Autobranchia</taxon>
        <taxon>Heteroconchia</taxon>
        <taxon>Palaeoheterodonta</taxon>
        <taxon>Unionida</taxon>
        <taxon>Unionoidea</taxon>
        <taxon>Unionidae</taxon>
        <taxon>Unioninae</taxon>
        <taxon>Sinanodonta</taxon>
    </lineage>
</organism>
<feature type="active site" description="Nucleophile" evidence="7">
    <location>
        <position position="883"/>
    </location>
</feature>
<evidence type="ECO:0000256" key="2">
    <source>
        <dbReference type="ARBA" id="ARBA00011738"/>
    </source>
</evidence>
<dbReference type="PROSITE" id="PS00572">
    <property type="entry name" value="GLYCOSYL_HYDROL_F1_1"/>
    <property type="match status" value="1"/>
</dbReference>
<sequence length="977" mass="111963">MADKRKTGYMGCILSFLCLYLSLLASHTGSASDVTFEPGSFADNFLWGVSTAAFQTEGAWNEEDKGASIWDSYVHNHGVEYKRQNADVSSDTYHHYRDDIKLLKQLGVGAYRFSISWPRVLPNGTLASKNLRGLQFYKDLVKELLAVKVKPVVTLHHWDLPEALQDHGGWENETTVSLFTEYANLMFSELGEQVKMWITMDQPKDVALYGYGYGSMAPGVRGPGTKQYKVAHNLLRAHVQTYRMYQTNWKTSQKGSIGMAMSVDWMEPQTESQNDKDAAERALKFHLGWFLQPLLRGDYPEVMKTFVSRKSNMQGFSQSRLPAFSDLANTVSNGTLDFVGITYIKTSKVAYKDRGKIPDYEADQDVEISADQSAASQSSGGLRKLMQWIKNEYGNPELFVTAGGYSDCGNIYDQDRIQYLKEHINEVLKAIKYDHCRVGGYFSSSFLDGFDWVYGYQRKSGLYHVDFEDSGKRRTEKASARYFRELIKHNGFNWTYPAYFVDKVIREKEEFLVDKFPADFRWGVATAAYQIEGGWNEDGKGPSIWDTFAHNGRLANGDTGDVACDSYHKFREDVQNVKALGVSLYRFSIAWSRVLPDGTLRSLNPRGVEYYNQLIDEVLLQGIQPMVTLYHWDLPQALQDNGGWMNDSIVGHFNDFAKLCFENFGDRVKMWITFNEAFVVSWMGYGIGVFAPGVHEPNEGAYRVAHNIIRSHAKAYHTYDKLFRSHYHGKVGITIDCDWKQPETSSALDRYAAERALQFKLGWFANPIFGNGDYPSVMKQFVARKSREQGLDKSRLPEFTAEEKLMNKGAADFFGLNHYTTNYIRHNVRGDHSYEGDQDLDISFDDCWNTTESSWLRINPWGIRSLLIWIRDRYGNPPLYITENGVSDDGTLHDTRRNYYYQEYINEVLKAIKKDQCNVKGYVAWSLMDNLEWTSGYTQKFGLYQVNFTDPNRPRRPKESVQFFSKLVADNGFTNKV</sequence>